<evidence type="ECO:0000259" key="2">
    <source>
        <dbReference type="Pfam" id="PF13635"/>
    </source>
</evidence>
<dbReference type="InterPro" id="IPR041682">
    <property type="entry name" value="AAA_14"/>
</dbReference>
<comment type="caution">
    <text evidence="3">The sequence shown here is derived from an EMBL/GenBank/DDBJ whole genome shotgun (WGS) entry which is preliminary data.</text>
</comment>
<name>A0ABY1VQL5_9ACTO</name>
<dbReference type="PANTHER" id="PTHR43566:SF2">
    <property type="entry name" value="DUF4143 DOMAIN-CONTAINING PROTEIN"/>
    <property type="match status" value="1"/>
</dbReference>
<evidence type="ECO:0000259" key="1">
    <source>
        <dbReference type="Pfam" id="PF13173"/>
    </source>
</evidence>
<feature type="domain" description="AAA" evidence="1">
    <location>
        <begin position="34"/>
        <end position="143"/>
    </location>
</feature>
<sequence length="428" mass="45711">MYDFGVDTRIFPDREYRPRIADAQLSRLLGVGGAVVIEGPRACGKTMTGLHAARSAALLDDPAVRSLMELSPQAVLAGERPRLLDEWQLAPDLWNLVRREVDASKHPGSFILTGSAVPSDDLTRHTGAGRFLRMRLRTMTWAERGGSTGAVSLGALIDGERPVSDTSSMAFEEVVEEMSRTGFPALAQLAPAEAAVALRSYVDDVVRADLGRLAEVRHEPALLRALLLALARSTASEVSWQTLAKDLRQAGPAITPETVSRYVALLERLFVVERVPAWVVGLRSRARLRSAPKWHLADPALALAVLDADAARLSQDPQTAGLIFESAVVHDLLVLAQDLDGTLCHYRDSNGHELDAVITLPGGRWVAIEVKLGASQIKAGAESLAKAVAQVDPAVAGEPVLRLVVTGTGPILTLPDGTVTCPLSALGA</sequence>
<accession>A0ABY1VQL5</accession>
<protein>
    <recommendedName>
        <fullName evidence="5">ATP-binding protein</fullName>
    </recommendedName>
</protein>
<dbReference type="Pfam" id="PF13635">
    <property type="entry name" value="DUF4143"/>
    <property type="match status" value="1"/>
</dbReference>
<keyword evidence="4" id="KW-1185">Reference proteome</keyword>
<evidence type="ECO:0000313" key="3">
    <source>
        <dbReference type="EMBL" id="SPT54420.1"/>
    </source>
</evidence>
<evidence type="ECO:0008006" key="5">
    <source>
        <dbReference type="Google" id="ProtNLM"/>
    </source>
</evidence>
<evidence type="ECO:0000313" key="4">
    <source>
        <dbReference type="Proteomes" id="UP000250006"/>
    </source>
</evidence>
<gene>
    <name evidence="3" type="ORF">NCTC11535_02137</name>
</gene>
<feature type="domain" description="DUF4143" evidence="2">
    <location>
        <begin position="209"/>
        <end position="372"/>
    </location>
</feature>
<dbReference type="InterPro" id="IPR025420">
    <property type="entry name" value="DUF4143"/>
</dbReference>
<reference evidence="3 4" key="1">
    <citation type="submission" date="2018-06" db="EMBL/GenBank/DDBJ databases">
        <authorList>
            <consortium name="Pathogen Informatics"/>
            <person name="Doyle S."/>
        </authorList>
    </citation>
    <scope>NUCLEOTIDE SEQUENCE [LARGE SCALE GENOMIC DNA]</scope>
    <source>
        <strain evidence="3 4">NCTC11535</strain>
    </source>
</reference>
<proteinExistence type="predicted"/>
<dbReference type="Pfam" id="PF13173">
    <property type="entry name" value="AAA_14"/>
    <property type="match status" value="1"/>
</dbReference>
<dbReference type="PANTHER" id="PTHR43566">
    <property type="entry name" value="CONSERVED PROTEIN"/>
    <property type="match status" value="1"/>
</dbReference>
<dbReference type="EMBL" id="UAPQ01000011">
    <property type="protein sequence ID" value="SPT54420.1"/>
    <property type="molecule type" value="Genomic_DNA"/>
</dbReference>
<organism evidence="3 4">
    <name type="scientific">Actinomyces bovis</name>
    <dbReference type="NCBI Taxonomy" id="1658"/>
    <lineage>
        <taxon>Bacteria</taxon>
        <taxon>Bacillati</taxon>
        <taxon>Actinomycetota</taxon>
        <taxon>Actinomycetes</taxon>
        <taxon>Actinomycetales</taxon>
        <taxon>Actinomycetaceae</taxon>
        <taxon>Actinomyces</taxon>
    </lineage>
</organism>
<dbReference type="Proteomes" id="UP000250006">
    <property type="component" value="Unassembled WGS sequence"/>
</dbReference>